<keyword evidence="4 6" id="KW-1133">Transmembrane helix</keyword>
<keyword evidence="2" id="KW-1003">Cell membrane</keyword>
<dbReference type="Pfam" id="PF07690">
    <property type="entry name" value="MFS_1"/>
    <property type="match status" value="1"/>
</dbReference>
<evidence type="ECO:0000256" key="6">
    <source>
        <dbReference type="SAM" id="Phobius"/>
    </source>
</evidence>
<protein>
    <recommendedName>
        <fullName evidence="9">MFS transporter</fullName>
    </recommendedName>
</protein>
<dbReference type="PANTHER" id="PTHR23513:SF6">
    <property type="entry name" value="MAJOR FACILITATOR SUPERFAMILY ASSOCIATED DOMAIN-CONTAINING PROTEIN"/>
    <property type="match status" value="1"/>
</dbReference>
<sequence>MAFRQLWWSLAVSNVCDGVRLAALPVLAAACTAQPLLVSAVVVLPRLPWLIAPLLAVPIDTADRRRFLAAADLSRGVALLAAAAVALLAGVSIPLLIAVGVVLGVGEVYFNSALTAMLPAVAPADRLLRANARLATTETVAQSAGHPLGGFLAGVAAAAPLVFDAVTYFGSWWFVRQVPPQVPVPNVAARGDGLR</sequence>
<dbReference type="Proteomes" id="UP001501444">
    <property type="component" value="Unassembled WGS sequence"/>
</dbReference>
<dbReference type="Gene3D" id="1.20.1250.20">
    <property type="entry name" value="MFS general substrate transporter like domains"/>
    <property type="match status" value="1"/>
</dbReference>
<organism evidence="7 8">
    <name type="scientific">Dactylosporangium salmoneum</name>
    <dbReference type="NCBI Taxonomy" id="53361"/>
    <lineage>
        <taxon>Bacteria</taxon>
        <taxon>Bacillati</taxon>
        <taxon>Actinomycetota</taxon>
        <taxon>Actinomycetes</taxon>
        <taxon>Micromonosporales</taxon>
        <taxon>Micromonosporaceae</taxon>
        <taxon>Dactylosporangium</taxon>
    </lineage>
</organism>
<evidence type="ECO:0000256" key="1">
    <source>
        <dbReference type="ARBA" id="ARBA00004651"/>
    </source>
</evidence>
<keyword evidence="8" id="KW-1185">Reference proteome</keyword>
<keyword evidence="5 6" id="KW-0472">Membrane</keyword>
<feature type="transmembrane region" description="Helical" evidence="6">
    <location>
        <begin position="77"/>
        <end position="103"/>
    </location>
</feature>
<evidence type="ECO:0000256" key="5">
    <source>
        <dbReference type="ARBA" id="ARBA00023136"/>
    </source>
</evidence>
<evidence type="ECO:0008006" key="9">
    <source>
        <dbReference type="Google" id="ProtNLM"/>
    </source>
</evidence>
<dbReference type="EMBL" id="BAAARV010000021">
    <property type="protein sequence ID" value="GAA2341079.1"/>
    <property type="molecule type" value="Genomic_DNA"/>
</dbReference>
<dbReference type="InterPro" id="IPR011701">
    <property type="entry name" value="MFS"/>
</dbReference>
<dbReference type="PANTHER" id="PTHR23513">
    <property type="entry name" value="INTEGRAL MEMBRANE EFFLUX PROTEIN-RELATED"/>
    <property type="match status" value="1"/>
</dbReference>
<evidence type="ECO:0000313" key="7">
    <source>
        <dbReference type="EMBL" id="GAA2341079.1"/>
    </source>
</evidence>
<comment type="subcellular location">
    <subcellularLocation>
        <location evidence="1">Cell membrane</location>
        <topology evidence="1">Multi-pass membrane protein</topology>
    </subcellularLocation>
</comment>
<evidence type="ECO:0000256" key="2">
    <source>
        <dbReference type="ARBA" id="ARBA00022475"/>
    </source>
</evidence>
<evidence type="ECO:0000256" key="3">
    <source>
        <dbReference type="ARBA" id="ARBA00022692"/>
    </source>
</evidence>
<accession>A0ABP5T1Q3</accession>
<comment type="caution">
    <text evidence="7">The sequence shown here is derived from an EMBL/GenBank/DDBJ whole genome shotgun (WGS) entry which is preliminary data.</text>
</comment>
<evidence type="ECO:0000313" key="8">
    <source>
        <dbReference type="Proteomes" id="UP001501444"/>
    </source>
</evidence>
<gene>
    <name evidence="7" type="ORF">GCM10010170_024290</name>
</gene>
<keyword evidence="3 6" id="KW-0812">Transmembrane</keyword>
<proteinExistence type="predicted"/>
<feature type="transmembrane region" description="Helical" evidence="6">
    <location>
        <begin position="38"/>
        <end position="57"/>
    </location>
</feature>
<dbReference type="PROSITE" id="PS51257">
    <property type="entry name" value="PROKAR_LIPOPROTEIN"/>
    <property type="match status" value="1"/>
</dbReference>
<name>A0ABP5T1Q3_9ACTN</name>
<reference evidence="8" key="1">
    <citation type="journal article" date="2019" name="Int. J. Syst. Evol. Microbiol.">
        <title>The Global Catalogue of Microorganisms (GCM) 10K type strain sequencing project: providing services to taxonomists for standard genome sequencing and annotation.</title>
        <authorList>
            <consortium name="The Broad Institute Genomics Platform"/>
            <consortium name="The Broad Institute Genome Sequencing Center for Infectious Disease"/>
            <person name="Wu L."/>
            <person name="Ma J."/>
        </authorList>
    </citation>
    <scope>NUCLEOTIDE SEQUENCE [LARGE SCALE GENOMIC DNA]</scope>
    <source>
        <strain evidence="8">JCM 3272</strain>
    </source>
</reference>
<dbReference type="InterPro" id="IPR036259">
    <property type="entry name" value="MFS_trans_sf"/>
</dbReference>
<feature type="transmembrane region" description="Helical" evidence="6">
    <location>
        <begin position="148"/>
        <end position="175"/>
    </location>
</feature>
<evidence type="ECO:0000256" key="4">
    <source>
        <dbReference type="ARBA" id="ARBA00022989"/>
    </source>
</evidence>
<dbReference type="SUPFAM" id="SSF103473">
    <property type="entry name" value="MFS general substrate transporter"/>
    <property type="match status" value="1"/>
</dbReference>